<evidence type="ECO:0000256" key="4">
    <source>
        <dbReference type="RuleBase" id="RU003704"/>
    </source>
</evidence>
<dbReference type="Gene3D" id="3.40.1190.20">
    <property type="match status" value="1"/>
</dbReference>
<dbReference type="InterPro" id="IPR002139">
    <property type="entry name" value="Ribo/fructo_kinase"/>
</dbReference>
<dbReference type="PANTHER" id="PTHR42774">
    <property type="entry name" value="PHOSPHOTRANSFERASE SYSTEM TRANSPORT PROTEIN"/>
    <property type="match status" value="1"/>
</dbReference>
<dbReference type="InterPro" id="IPR029056">
    <property type="entry name" value="Ribokinase-like"/>
</dbReference>
<protein>
    <submittedName>
        <fullName evidence="6">Ketohexokinase</fullName>
    </submittedName>
</protein>
<gene>
    <name evidence="6" type="ORF">ED236_11290</name>
</gene>
<sequence length="285" mass="30765">MMANILLVGTATLDLVFTLDHAPGADEEMRAQQLRTVRGGNAANSAVVLSQLGHQCHFVGTLADAPESAVITEDFIRYGIDFQHSPRLPGKPPTSSIYLSHQARSIVHYRDLPELAADALDRVALDELDWAHFEGRNVQALSTMMHTLRRRRPALPISLELEKPRPGIEQLYTLPDWLLCSRGFAEQHSTGPLANFLCQMRKLAPQAGVIVAAGSEGAYAMQGEQLHHASAQAPGQVIDTLGAGDTFNAAIIAALLSEQALPATLHSACALAGRKCGMRGFNLHL</sequence>
<keyword evidence="2 4" id="KW-0808">Transferase</keyword>
<comment type="similarity">
    <text evidence="1 4">Belongs to the carbohydrate kinase PfkB family.</text>
</comment>
<dbReference type="SUPFAM" id="SSF53613">
    <property type="entry name" value="Ribokinase-like"/>
    <property type="match status" value="1"/>
</dbReference>
<accession>A0A3N0UWB8</accession>
<dbReference type="EMBL" id="RJVP01000007">
    <property type="protein sequence ID" value="ROH84498.1"/>
    <property type="molecule type" value="Genomic_DNA"/>
</dbReference>
<dbReference type="Proteomes" id="UP000275137">
    <property type="component" value="Unassembled WGS sequence"/>
</dbReference>
<comment type="caution">
    <text evidence="6">The sequence shown here is derived from an EMBL/GenBank/DDBJ whole genome shotgun (WGS) entry which is preliminary data.</text>
</comment>
<keyword evidence="3 4" id="KW-0418">Kinase</keyword>
<dbReference type="PANTHER" id="PTHR42774:SF3">
    <property type="entry name" value="KETOHEXOKINASE"/>
    <property type="match status" value="1"/>
</dbReference>
<dbReference type="InterPro" id="IPR002173">
    <property type="entry name" value="Carboh/pur_kinase_PfkB_CS"/>
</dbReference>
<feature type="domain" description="Carbohydrate kinase PfkB" evidence="5">
    <location>
        <begin position="2"/>
        <end position="276"/>
    </location>
</feature>
<evidence type="ECO:0000256" key="3">
    <source>
        <dbReference type="ARBA" id="ARBA00022777"/>
    </source>
</evidence>
<keyword evidence="7" id="KW-1185">Reference proteome</keyword>
<evidence type="ECO:0000313" key="6">
    <source>
        <dbReference type="EMBL" id="ROH84498.1"/>
    </source>
</evidence>
<evidence type="ECO:0000313" key="7">
    <source>
        <dbReference type="Proteomes" id="UP000275137"/>
    </source>
</evidence>
<dbReference type="PRINTS" id="PR00990">
    <property type="entry name" value="RIBOKINASE"/>
</dbReference>
<dbReference type="InterPro" id="IPR011611">
    <property type="entry name" value="PfkB_dom"/>
</dbReference>
<dbReference type="AlphaFoldDB" id="A0A3N0UWB8"/>
<dbReference type="Pfam" id="PF00294">
    <property type="entry name" value="PfkB"/>
    <property type="match status" value="1"/>
</dbReference>
<evidence type="ECO:0000256" key="1">
    <source>
        <dbReference type="ARBA" id="ARBA00010688"/>
    </source>
</evidence>
<evidence type="ECO:0000256" key="2">
    <source>
        <dbReference type="ARBA" id="ARBA00022679"/>
    </source>
</evidence>
<dbReference type="InterPro" id="IPR052562">
    <property type="entry name" value="Ketohexokinase-related"/>
</dbReference>
<dbReference type="PROSITE" id="PS00584">
    <property type="entry name" value="PFKB_KINASES_2"/>
    <property type="match status" value="1"/>
</dbReference>
<organism evidence="6 7">
    <name type="scientific">Pseudomethylobacillus aquaticus</name>
    <dbReference type="NCBI Taxonomy" id="2676064"/>
    <lineage>
        <taxon>Bacteria</taxon>
        <taxon>Pseudomonadati</taxon>
        <taxon>Pseudomonadota</taxon>
        <taxon>Betaproteobacteria</taxon>
        <taxon>Nitrosomonadales</taxon>
        <taxon>Methylophilaceae</taxon>
        <taxon>Pseudomethylobacillus</taxon>
    </lineage>
</organism>
<dbReference type="GO" id="GO:0016301">
    <property type="term" value="F:kinase activity"/>
    <property type="evidence" value="ECO:0007669"/>
    <property type="project" value="UniProtKB-KW"/>
</dbReference>
<evidence type="ECO:0000259" key="5">
    <source>
        <dbReference type="Pfam" id="PF00294"/>
    </source>
</evidence>
<name>A0A3N0UWB8_9PROT</name>
<reference evidence="6 7" key="1">
    <citation type="submission" date="2018-10" db="EMBL/GenBank/DDBJ databases">
        <authorList>
            <person name="Chen W.-M."/>
        </authorList>
    </citation>
    <scope>NUCLEOTIDE SEQUENCE [LARGE SCALE GENOMIC DNA]</scope>
    <source>
        <strain evidence="6 7">H-5</strain>
    </source>
</reference>
<proteinExistence type="inferred from homology"/>